<dbReference type="SUPFAM" id="SSF103473">
    <property type="entry name" value="MFS general substrate transporter"/>
    <property type="match status" value="1"/>
</dbReference>
<dbReference type="InterPro" id="IPR011701">
    <property type="entry name" value="MFS"/>
</dbReference>
<reference evidence="10" key="1">
    <citation type="journal article" date="2016" name="Ticks Tick Borne Dis.">
        <title>De novo assembly and annotation of the salivary gland transcriptome of Rhipicephalus appendiculatus male and female ticks during blood feeding.</title>
        <authorList>
            <person name="de Castro M.H."/>
            <person name="de Klerk D."/>
            <person name="Pienaar R."/>
            <person name="Latif A.A."/>
            <person name="Rees D.J."/>
            <person name="Mans B.J."/>
        </authorList>
    </citation>
    <scope>NUCLEOTIDE SEQUENCE</scope>
    <source>
        <tissue evidence="10">Salivary glands</tissue>
    </source>
</reference>
<comment type="similarity">
    <text evidence="6">Belongs to the major facilitator superfamily. Spinster (TC 2.A.1.49) family.</text>
</comment>
<feature type="transmembrane region" description="Helical" evidence="8">
    <location>
        <begin position="184"/>
        <end position="206"/>
    </location>
</feature>
<evidence type="ECO:0000256" key="3">
    <source>
        <dbReference type="ARBA" id="ARBA00022692"/>
    </source>
</evidence>
<dbReference type="PANTHER" id="PTHR23505:SF79">
    <property type="entry name" value="PROTEIN SPINSTER"/>
    <property type="match status" value="1"/>
</dbReference>
<sequence>MLALHPRNSMESLPEMDLAPDHIVVGGSGDDDIIEQDSSATAAPTAASERWRRLAEYASVGILFFINLINYMDRYTVAGVLDQVIDYYHLKNSQGGLLQTVFVISYMITAPIFGYLGDRYSRRAIMGAGVFFWSATTLLGSIPPRDFALFALLRGLVGIGEASYSTVAPTVIGDIFSGPRRSSMLAAFYFAIPVGSGMGYIVGASVAEALGAWYWALRVTPVLGALAVLLVLFVLREPLRGASDGATSMGPSTLKDDLRSLVTNRSYIWSTLGFTCVTFATGALSWWAPSYMTHALELYNRDGEADEGRVNRIFGIITTLAGIVGVATGSALSAHFRKWSVRADALICGAGMLISVPLLFIGATIAHRMPTVTWVLFFFGMTAICLNWSIVADILLYIMVPSRRATGAAFQILISHLLGDASSPYIVGLIYDAILAGRTDVSAHFFSLQYALFLPVAVLVLGSLFFVVLSWHIVADREDCAALTRGQTDQSGGETDAGQSLPNGAGGDRGCLIPDED</sequence>
<proteinExistence type="inferred from homology"/>
<protein>
    <submittedName>
        <fullName evidence="10">Spinster</fullName>
    </submittedName>
</protein>
<dbReference type="GO" id="GO:0022857">
    <property type="term" value="F:transmembrane transporter activity"/>
    <property type="evidence" value="ECO:0007669"/>
    <property type="project" value="InterPro"/>
</dbReference>
<dbReference type="GO" id="GO:0016020">
    <property type="term" value="C:membrane"/>
    <property type="evidence" value="ECO:0007669"/>
    <property type="project" value="UniProtKB-SubCell"/>
</dbReference>
<keyword evidence="4 8" id="KW-1133">Transmembrane helix</keyword>
<dbReference type="AlphaFoldDB" id="A0A131YUD2"/>
<keyword evidence="5 8" id="KW-0472">Membrane</keyword>
<dbReference type="InterPro" id="IPR036259">
    <property type="entry name" value="MFS_trans_sf"/>
</dbReference>
<dbReference type="PANTHER" id="PTHR23505">
    <property type="entry name" value="SPINSTER"/>
    <property type="match status" value="1"/>
</dbReference>
<feature type="transmembrane region" description="Helical" evidence="8">
    <location>
        <begin position="267"/>
        <end position="288"/>
    </location>
</feature>
<dbReference type="InterPro" id="IPR020846">
    <property type="entry name" value="MFS_dom"/>
</dbReference>
<feature type="transmembrane region" description="Helical" evidence="8">
    <location>
        <begin position="313"/>
        <end position="333"/>
    </location>
</feature>
<evidence type="ECO:0000256" key="2">
    <source>
        <dbReference type="ARBA" id="ARBA00022448"/>
    </source>
</evidence>
<dbReference type="InterPro" id="IPR044770">
    <property type="entry name" value="MFS_spinster-like"/>
</dbReference>
<name>A0A131YUD2_RHIAP</name>
<dbReference type="EMBL" id="GEDV01005718">
    <property type="protein sequence ID" value="JAP82839.1"/>
    <property type="molecule type" value="Transcribed_RNA"/>
</dbReference>
<dbReference type="CDD" id="cd17328">
    <property type="entry name" value="MFS_spinster_like"/>
    <property type="match status" value="1"/>
</dbReference>
<feature type="transmembrane region" description="Helical" evidence="8">
    <location>
        <begin position="97"/>
        <end position="117"/>
    </location>
</feature>
<feature type="compositionally biased region" description="Polar residues" evidence="7">
    <location>
        <begin position="485"/>
        <end position="502"/>
    </location>
</feature>
<evidence type="ECO:0000256" key="8">
    <source>
        <dbReference type="SAM" id="Phobius"/>
    </source>
</evidence>
<dbReference type="Gene3D" id="1.20.1250.20">
    <property type="entry name" value="MFS general substrate transporter like domains"/>
    <property type="match status" value="1"/>
</dbReference>
<evidence type="ECO:0000256" key="6">
    <source>
        <dbReference type="ARBA" id="ARBA00024338"/>
    </source>
</evidence>
<organism evidence="10">
    <name type="scientific">Rhipicephalus appendiculatus</name>
    <name type="common">Brown ear tick</name>
    <dbReference type="NCBI Taxonomy" id="34631"/>
    <lineage>
        <taxon>Eukaryota</taxon>
        <taxon>Metazoa</taxon>
        <taxon>Ecdysozoa</taxon>
        <taxon>Arthropoda</taxon>
        <taxon>Chelicerata</taxon>
        <taxon>Arachnida</taxon>
        <taxon>Acari</taxon>
        <taxon>Parasitiformes</taxon>
        <taxon>Ixodida</taxon>
        <taxon>Ixodoidea</taxon>
        <taxon>Ixodidae</taxon>
        <taxon>Rhipicephalinae</taxon>
        <taxon>Rhipicephalus</taxon>
        <taxon>Rhipicephalus</taxon>
    </lineage>
</organism>
<feature type="transmembrane region" description="Helical" evidence="8">
    <location>
        <begin position="412"/>
        <end position="431"/>
    </location>
</feature>
<feature type="transmembrane region" description="Helical" evidence="8">
    <location>
        <begin position="451"/>
        <end position="475"/>
    </location>
</feature>
<feature type="transmembrane region" description="Helical" evidence="8">
    <location>
        <begin position="148"/>
        <end position="172"/>
    </location>
</feature>
<dbReference type="Pfam" id="PF07690">
    <property type="entry name" value="MFS_1"/>
    <property type="match status" value="1"/>
</dbReference>
<accession>A0A131YUD2</accession>
<feature type="region of interest" description="Disordered" evidence="7">
    <location>
        <begin position="485"/>
        <end position="517"/>
    </location>
</feature>
<evidence type="ECO:0000256" key="7">
    <source>
        <dbReference type="SAM" id="MobiDB-lite"/>
    </source>
</evidence>
<keyword evidence="3 8" id="KW-0812">Transmembrane</keyword>
<feature type="transmembrane region" description="Helical" evidence="8">
    <location>
        <begin position="345"/>
        <end position="366"/>
    </location>
</feature>
<comment type="subcellular location">
    <subcellularLocation>
        <location evidence="1">Membrane</location>
        <topology evidence="1">Multi-pass membrane protein</topology>
    </subcellularLocation>
</comment>
<evidence type="ECO:0000256" key="4">
    <source>
        <dbReference type="ARBA" id="ARBA00022989"/>
    </source>
</evidence>
<keyword evidence="2" id="KW-0813">Transport</keyword>
<feature type="transmembrane region" description="Helical" evidence="8">
    <location>
        <begin position="212"/>
        <end position="235"/>
    </location>
</feature>
<feature type="domain" description="Major facilitator superfamily (MFS) profile" evidence="9">
    <location>
        <begin position="59"/>
        <end position="474"/>
    </location>
</feature>
<dbReference type="PROSITE" id="PS50850">
    <property type="entry name" value="MFS"/>
    <property type="match status" value="1"/>
</dbReference>
<evidence type="ECO:0000259" key="9">
    <source>
        <dbReference type="PROSITE" id="PS50850"/>
    </source>
</evidence>
<evidence type="ECO:0000256" key="5">
    <source>
        <dbReference type="ARBA" id="ARBA00023136"/>
    </source>
</evidence>
<feature type="transmembrane region" description="Helical" evidence="8">
    <location>
        <begin position="124"/>
        <end position="142"/>
    </location>
</feature>
<feature type="transmembrane region" description="Helical" evidence="8">
    <location>
        <begin position="54"/>
        <end position="72"/>
    </location>
</feature>
<evidence type="ECO:0000256" key="1">
    <source>
        <dbReference type="ARBA" id="ARBA00004141"/>
    </source>
</evidence>
<evidence type="ECO:0000313" key="10">
    <source>
        <dbReference type="EMBL" id="JAP82839.1"/>
    </source>
</evidence>
<feature type="transmembrane region" description="Helical" evidence="8">
    <location>
        <begin position="372"/>
        <end position="400"/>
    </location>
</feature>